<feature type="signal peptide" evidence="1">
    <location>
        <begin position="1"/>
        <end position="22"/>
    </location>
</feature>
<evidence type="ECO:0000256" key="1">
    <source>
        <dbReference type="SAM" id="SignalP"/>
    </source>
</evidence>
<evidence type="ECO:0000313" key="3">
    <source>
        <dbReference type="Proteomes" id="UP000009082"/>
    </source>
</evidence>
<feature type="chain" id="PRO_5002943209" evidence="1">
    <location>
        <begin position="23"/>
        <end position="271"/>
    </location>
</feature>
<gene>
    <name evidence="2" type="ORF">NCER_101735</name>
</gene>
<dbReference type="InParanoid" id="C4VAN2"/>
<dbReference type="VEuPathDB" id="MicrosporidiaDB:NCER_101735"/>
<dbReference type="KEGG" id="nce:NCER_101735"/>
<protein>
    <submittedName>
        <fullName evidence="2">Uncharacterized protein</fullName>
    </submittedName>
</protein>
<sequence>MKFKKIFCNMNILVLFFGFKLAMEIPEISEPSKSYNNDDPPKEAGIEEIEELYCESVEKNGLKRIFFSVMLRFLKFTADVEQIKWDQEIEESVSLLQMEKQEVFKQLRNLNLNFLLTIKKLKAGLFGDNPEPKFYFEKTKLFNFISEKDFSGENNEWPDWIESPKCKQYIGLNKGDKSRKGNESDKSSKIYKNDEFVEFYNLTISQALLLKKYYYLWLLVNLVVMKSKELSIEDVATLQKYIGKTPNNAKYSFLSVILLKCFELFELERSC</sequence>
<name>C4VAN2_VAIC1</name>
<dbReference type="Proteomes" id="UP000009082">
    <property type="component" value="Unassembled WGS sequence"/>
</dbReference>
<accession>C4VAN2</accession>
<dbReference type="HOGENOM" id="CLU_1027107_0_0_1"/>
<dbReference type="EMBL" id="ACOL01000255">
    <property type="protein sequence ID" value="EEQ81720.1"/>
    <property type="molecule type" value="Genomic_DNA"/>
</dbReference>
<organism evidence="2 3">
    <name type="scientific">Vairimorpha ceranae (strain BRL01)</name>
    <name type="common">Microsporidian parasite</name>
    <name type="synonym">Nosema ceranae</name>
    <dbReference type="NCBI Taxonomy" id="578460"/>
    <lineage>
        <taxon>Eukaryota</taxon>
        <taxon>Fungi</taxon>
        <taxon>Fungi incertae sedis</taxon>
        <taxon>Microsporidia</taxon>
        <taxon>Nosematidae</taxon>
        <taxon>Vairimorpha</taxon>
    </lineage>
</organism>
<evidence type="ECO:0000313" key="2">
    <source>
        <dbReference type="EMBL" id="EEQ81720.1"/>
    </source>
</evidence>
<dbReference type="AlphaFoldDB" id="C4VAN2"/>
<comment type="caution">
    <text evidence="2">The sequence shown here is derived from an EMBL/GenBank/DDBJ whole genome shotgun (WGS) entry which is preliminary data.</text>
</comment>
<keyword evidence="1" id="KW-0732">Signal</keyword>
<proteinExistence type="predicted"/>
<reference evidence="2 3" key="1">
    <citation type="journal article" date="2009" name="PLoS Pathog.">
        <title>Genomic analyses of the microsporidian Nosema ceranae, an emergent pathogen of honey bees.</title>
        <authorList>
            <person name="Cornman R.S."/>
            <person name="Chen Y.P."/>
            <person name="Schatz M.C."/>
            <person name="Street C."/>
            <person name="Zhao Y."/>
            <person name="Desany B."/>
            <person name="Egholm M."/>
            <person name="Hutchison S."/>
            <person name="Pettis J.S."/>
            <person name="Lipkin W.I."/>
            <person name="Evans J.D."/>
        </authorList>
    </citation>
    <scope>NUCLEOTIDE SEQUENCE [LARGE SCALE GENOMIC DNA]</scope>
    <source>
        <strain evidence="2 3">BRL01</strain>
    </source>
</reference>